<protein>
    <recommendedName>
        <fullName evidence="3">Armadillo repeat-containing protein 6</fullName>
    </recommendedName>
</protein>
<keyword evidence="1" id="KW-0677">Repeat</keyword>
<dbReference type="PANTHER" id="PTHR22895">
    <property type="entry name" value="ARMADILLO REPEAT-CONTAINING PROTEIN 6"/>
    <property type="match status" value="1"/>
</dbReference>
<dbReference type="GO" id="GO:0002244">
    <property type="term" value="P:hematopoietic progenitor cell differentiation"/>
    <property type="evidence" value="ECO:0007669"/>
    <property type="project" value="TreeGrafter"/>
</dbReference>
<dbReference type="InterPro" id="IPR011989">
    <property type="entry name" value="ARM-like"/>
</dbReference>
<organism evidence="2">
    <name type="scientific">Graphocephala atropunctata</name>
    <dbReference type="NCBI Taxonomy" id="36148"/>
    <lineage>
        <taxon>Eukaryota</taxon>
        <taxon>Metazoa</taxon>
        <taxon>Ecdysozoa</taxon>
        <taxon>Arthropoda</taxon>
        <taxon>Hexapoda</taxon>
        <taxon>Insecta</taxon>
        <taxon>Pterygota</taxon>
        <taxon>Neoptera</taxon>
        <taxon>Paraneoptera</taxon>
        <taxon>Hemiptera</taxon>
        <taxon>Auchenorrhyncha</taxon>
        <taxon>Membracoidea</taxon>
        <taxon>Cicadellidae</taxon>
        <taxon>Cicadellinae</taxon>
        <taxon>Cicadellini</taxon>
        <taxon>Graphocephala</taxon>
    </lineage>
</organism>
<dbReference type="InterPro" id="IPR000225">
    <property type="entry name" value="Armadillo"/>
</dbReference>
<dbReference type="EMBL" id="GEBQ01001966">
    <property type="protein sequence ID" value="JAT38011.1"/>
    <property type="molecule type" value="Transcribed_RNA"/>
</dbReference>
<evidence type="ECO:0000256" key="1">
    <source>
        <dbReference type="ARBA" id="ARBA00022737"/>
    </source>
</evidence>
<reference evidence="2" key="1">
    <citation type="submission" date="2015-11" db="EMBL/GenBank/DDBJ databases">
        <title>De novo transcriptome assembly of four potential Pierce s Disease insect vectors from Arizona vineyards.</title>
        <authorList>
            <person name="Tassone E.E."/>
        </authorList>
    </citation>
    <scope>NUCLEOTIDE SEQUENCE</scope>
</reference>
<name>A0A1B6MQ43_9HEMI</name>
<sequence length="457" mass="50338">MVRVINQQTFDDVVKENMEDFGMAVEEAIEEAVQQFEAQGVNLTNIVKSAAMAEGKDPLVMCVKQLQDVLKLSSSSPLNVAGLLAELKADCEKDLARRVLAGKEGAYPTLLDVLDKFSTDDSTVKLCLQTLASVMNGFPDLLDGRGVKTITSVLNTSKNTEVLQDVLQWARVCCLNHERNRQLIMDADVIPALKAFIVEDVPTLLPEVCGVMRALTLDDDVRADVSKAHTHASSLAVEVLCPLTNLLAKYKSDKTLVLELLLTINSLIVRNEFCAKVEEAGGIVFAIDVLTEYPDNERIVSNSLKLLKGLAGNDDVKQKIMQAGAPSLVMLSLSRHQKSPKVCNAGLSCVTILTLRSQENSKIFMEQGAAEIILQIMKIHPKVLKVQRNCCWAIRNIVSRSPSLRATFLKLGAEELINAARRQHKEIDYDGKSALRDLDCKVDFKEQWKGKGNPVIN</sequence>
<dbReference type="PANTHER" id="PTHR22895:SF0">
    <property type="entry name" value="ARMADILLO REPEAT-CONTAINING PROTEIN 6"/>
    <property type="match status" value="1"/>
</dbReference>
<evidence type="ECO:0000313" key="2">
    <source>
        <dbReference type="EMBL" id="JAT38011.1"/>
    </source>
</evidence>
<proteinExistence type="predicted"/>
<accession>A0A1B6MQ43</accession>
<evidence type="ECO:0008006" key="3">
    <source>
        <dbReference type="Google" id="ProtNLM"/>
    </source>
</evidence>
<dbReference type="InterPro" id="IPR016024">
    <property type="entry name" value="ARM-type_fold"/>
</dbReference>
<dbReference type="SUPFAM" id="SSF48371">
    <property type="entry name" value="ARM repeat"/>
    <property type="match status" value="1"/>
</dbReference>
<dbReference type="SMART" id="SM00185">
    <property type="entry name" value="ARM"/>
    <property type="match status" value="3"/>
</dbReference>
<dbReference type="Gene3D" id="1.25.10.10">
    <property type="entry name" value="Leucine-rich Repeat Variant"/>
    <property type="match status" value="2"/>
</dbReference>
<gene>
    <name evidence="2" type="ORF">g.1496</name>
</gene>
<dbReference type="AlphaFoldDB" id="A0A1B6MQ43"/>